<sequence>MVNEQILQTVVVQRVQSLLSNVTEDMLEEEIEQHLHIPYLQKILSKEDAVTRVYKGHVLLYLKKINYFILVIFQKDPIESLGKQH</sequence>
<dbReference type="AlphaFoldDB" id="A0A2X1BWR8"/>
<evidence type="ECO:0000313" key="1">
    <source>
        <dbReference type="EMBL" id="SPU40555.1"/>
    </source>
</evidence>
<proteinExistence type="predicted"/>
<accession>A0A2X1BWR8</accession>
<evidence type="ECO:0000313" key="2">
    <source>
        <dbReference type="Proteomes" id="UP000251431"/>
    </source>
</evidence>
<reference evidence="1 2" key="1">
    <citation type="submission" date="2018-06" db="EMBL/GenBank/DDBJ databases">
        <authorList>
            <consortium name="Pathogen Informatics"/>
            <person name="Doyle S."/>
        </authorList>
    </citation>
    <scope>NUCLEOTIDE SEQUENCE [LARGE SCALE GENOMIC DNA]</scope>
    <source>
        <strain evidence="1 2">NCTC7582</strain>
    </source>
</reference>
<dbReference type="EMBL" id="UAQE01000005">
    <property type="protein sequence ID" value="SPU40555.1"/>
    <property type="molecule type" value="Genomic_DNA"/>
</dbReference>
<protein>
    <submittedName>
        <fullName evidence="1">Uncharacterized protein</fullName>
    </submittedName>
</protein>
<organism evidence="1 2">
    <name type="scientific">Lysinibacillus capsici</name>
    <dbReference type="NCBI Taxonomy" id="2115968"/>
    <lineage>
        <taxon>Bacteria</taxon>
        <taxon>Bacillati</taxon>
        <taxon>Bacillota</taxon>
        <taxon>Bacilli</taxon>
        <taxon>Bacillales</taxon>
        <taxon>Bacillaceae</taxon>
        <taxon>Lysinibacillus</taxon>
    </lineage>
</organism>
<dbReference type="Proteomes" id="UP000251431">
    <property type="component" value="Unassembled WGS sequence"/>
</dbReference>
<name>A0A2X1BWR8_9BACI</name>
<gene>
    <name evidence="1" type="ORF">NCTC7582_05097</name>
</gene>